<gene>
    <name evidence="7" type="ORF">ACFPJ6_13835</name>
</gene>
<evidence type="ECO:0000256" key="2">
    <source>
        <dbReference type="ARBA" id="ARBA00022630"/>
    </source>
</evidence>
<dbReference type="EMBL" id="JBHSLD010000013">
    <property type="protein sequence ID" value="MFC5381862.1"/>
    <property type="molecule type" value="Genomic_DNA"/>
</dbReference>
<evidence type="ECO:0000259" key="6">
    <source>
        <dbReference type="PROSITE" id="PS51349"/>
    </source>
</evidence>
<dbReference type="Proteomes" id="UP001596122">
    <property type="component" value="Unassembled WGS sequence"/>
</dbReference>
<comment type="similarity">
    <text evidence="5">Belongs to the FMN-dependent alpha-hydroxy acid dehydrogenase family.</text>
</comment>
<keyword evidence="3" id="KW-0288">FMN</keyword>
<dbReference type="PANTHER" id="PTHR10578">
    <property type="entry name" value="S -2-HYDROXY-ACID OXIDASE-RELATED"/>
    <property type="match status" value="1"/>
</dbReference>
<evidence type="ECO:0000256" key="4">
    <source>
        <dbReference type="ARBA" id="ARBA00023002"/>
    </source>
</evidence>
<feature type="domain" description="FMN hydroxy acid dehydrogenase" evidence="6">
    <location>
        <begin position="1"/>
        <end position="349"/>
    </location>
</feature>
<dbReference type="GO" id="GO:0016491">
    <property type="term" value="F:oxidoreductase activity"/>
    <property type="evidence" value="ECO:0007669"/>
    <property type="project" value="UniProtKB-KW"/>
</dbReference>
<dbReference type="InterPro" id="IPR000262">
    <property type="entry name" value="FMN-dep_DH"/>
</dbReference>
<reference evidence="8" key="1">
    <citation type="journal article" date="2019" name="Int. J. Syst. Evol. Microbiol.">
        <title>The Global Catalogue of Microorganisms (GCM) 10K type strain sequencing project: providing services to taxonomists for standard genome sequencing and annotation.</title>
        <authorList>
            <consortium name="The Broad Institute Genomics Platform"/>
            <consortium name="The Broad Institute Genome Sequencing Center for Infectious Disease"/>
            <person name="Wu L."/>
            <person name="Ma J."/>
        </authorList>
    </citation>
    <scope>NUCLEOTIDE SEQUENCE [LARGE SCALE GENOMIC DNA]</scope>
    <source>
        <strain evidence="8">CCUG 43114</strain>
    </source>
</reference>
<protein>
    <submittedName>
        <fullName evidence="7">Alpha-hydroxy acid oxidase</fullName>
        <ecNumber evidence="7">1.-.-.-</ecNumber>
    </submittedName>
</protein>
<dbReference type="PIRSF" id="PIRSF000138">
    <property type="entry name" value="Al-hdrx_acd_dh"/>
    <property type="match status" value="1"/>
</dbReference>
<evidence type="ECO:0000256" key="5">
    <source>
        <dbReference type="ARBA" id="ARBA00024042"/>
    </source>
</evidence>
<evidence type="ECO:0000256" key="3">
    <source>
        <dbReference type="ARBA" id="ARBA00022643"/>
    </source>
</evidence>
<dbReference type="Pfam" id="PF01070">
    <property type="entry name" value="FMN_dh"/>
    <property type="match status" value="1"/>
</dbReference>
<organism evidence="7 8">
    <name type="scientific">Aquipuribacter nitratireducens</name>
    <dbReference type="NCBI Taxonomy" id="650104"/>
    <lineage>
        <taxon>Bacteria</taxon>
        <taxon>Bacillati</taxon>
        <taxon>Actinomycetota</taxon>
        <taxon>Actinomycetes</taxon>
        <taxon>Micrococcales</taxon>
        <taxon>Intrasporangiaceae</taxon>
        <taxon>Aquipuribacter</taxon>
    </lineage>
</organism>
<name>A0ABW0GQR0_9MICO</name>
<keyword evidence="8" id="KW-1185">Reference proteome</keyword>
<dbReference type="PROSITE" id="PS51349">
    <property type="entry name" value="FMN_HYDROXY_ACID_DH_2"/>
    <property type="match status" value="1"/>
</dbReference>
<comment type="caution">
    <text evidence="7">The sequence shown here is derived from an EMBL/GenBank/DDBJ whole genome shotgun (WGS) entry which is preliminary data.</text>
</comment>
<accession>A0ABW0GQR0</accession>
<dbReference type="InterPro" id="IPR012133">
    <property type="entry name" value="Alpha-hydoxy_acid_DH_FMN"/>
</dbReference>
<keyword evidence="2" id="KW-0285">Flavoprotein</keyword>
<evidence type="ECO:0000313" key="8">
    <source>
        <dbReference type="Proteomes" id="UP001596122"/>
    </source>
</evidence>
<dbReference type="InterPro" id="IPR013785">
    <property type="entry name" value="Aldolase_TIM"/>
</dbReference>
<comment type="cofactor">
    <cofactor evidence="1">
        <name>FMN</name>
        <dbReference type="ChEBI" id="CHEBI:58210"/>
    </cofactor>
</comment>
<dbReference type="Gene3D" id="3.20.20.70">
    <property type="entry name" value="Aldolase class I"/>
    <property type="match status" value="1"/>
</dbReference>
<dbReference type="RefSeq" id="WP_340271085.1">
    <property type="nucleotide sequence ID" value="NZ_JBBEOG010000009.1"/>
</dbReference>
<dbReference type="EC" id="1.-.-.-" evidence="7"/>
<dbReference type="PANTHER" id="PTHR10578:SF107">
    <property type="entry name" value="2-HYDROXYACID OXIDASE 1"/>
    <property type="match status" value="1"/>
</dbReference>
<sequence>MLPLLVEHVAAARERLPEAVFRYFAGGSGDELSLGEAADAWRSYRLLPHVLRDVRRVDLTTRLLGEVYVSPVGVAPSGFQGLAHPDGELASGGAAGAAGHPFVLSTRSSHRLEAVAAAVGGPWWFQVYVMRDRSLTEALVRRAAAAGARALVLTGDTPVVGRKRHLTGTRIDLPDDAFLVNLAEHMGERPDRAAAEQDPGVTLEYVGRLAEVSGLPVLVKGVLRADDALACLDAGAAGVVVSTHGGRQLDRALPSALALPAVARAVGERGTVLVDGGIGDGLDCLVALALGADAVLLGRPVVWALAAGGREAVGGALAAVHDDLAHAMALAGAASLGAVDDSLVARPHG</sequence>
<evidence type="ECO:0000313" key="7">
    <source>
        <dbReference type="EMBL" id="MFC5381862.1"/>
    </source>
</evidence>
<dbReference type="InterPro" id="IPR037396">
    <property type="entry name" value="FMN_HAD"/>
</dbReference>
<proteinExistence type="inferred from homology"/>
<dbReference type="SUPFAM" id="SSF51395">
    <property type="entry name" value="FMN-linked oxidoreductases"/>
    <property type="match status" value="1"/>
</dbReference>
<evidence type="ECO:0000256" key="1">
    <source>
        <dbReference type="ARBA" id="ARBA00001917"/>
    </source>
</evidence>
<dbReference type="CDD" id="cd02809">
    <property type="entry name" value="alpha_hydroxyacid_oxid_FMN"/>
    <property type="match status" value="1"/>
</dbReference>
<keyword evidence="4 7" id="KW-0560">Oxidoreductase</keyword>